<evidence type="ECO:0000256" key="1">
    <source>
        <dbReference type="SAM" id="MobiDB-lite"/>
    </source>
</evidence>
<name>A0A9D4ISG3_DREPO</name>
<protein>
    <submittedName>
        <fullName evidence="2">Uncharacterized protein</fullName>
    </submittedName>
</protein>
<organism evidence="2 3">
    <name type="scientific">Dreissena polymorpha</name>
    <name type="common">Zebra mussel</name>
    <name type="synonym">Mytilus polymorpha</name>
    <dbReference type="NCBI Taxonomy" id="45954"/>
    <lineage>
        <taxon>Eukaryota</taxon>
        <taxon>Metazoa</taxon>
        <taxon>Spiralia</taxon>
        <taxon>Lophotrochozoa</taxon>
        <taxon>Mollusca</taxon>
        <taxon>Bivalvia</taxon>
        <taxon>Autobranchia</taxon>
        <taxon>Heteroconchia</taxon>
        <taxon>Euheterodonta</taxon>
        <taxon>Imparidentia</taxon>
        <taxon>Neoheterodontei</taxon>
        <taxon>Myida</taxon>
        <taxon>Dreissenoidea</taxon>
        <taxon>Dreissenidae</taxon>
        <taxon>Dreissena</taxon>
    </lineage>
</organism>
<gene>
    <name evidence="2" type="ORF">DPMN_160348</name>
</gene>
<proteinExistence type="predicted"/>
<evidence type="ECO:0000313" key="3">
    <source>
        <dbReference type="Proteomes" id="UP000828390"/>
    </source>
</evidence>
<evidence type="ECO:0000313" key="2">
    <source>
        <dbReference type="EMBL" id="KAH3782433.1"/>
    </source>
</evidence>
<dbReference type="AlphaFoldDB" id="A0A9D4ISG3"/>
<reference evidence="2" key="2">
    <citation type="submission" date="2020-11" db="EMBL/GenBank/DDBJ databases">
        <authorList>
            <person name="McCartney M.A."/>
            <person name="Auch B."/>
            <person name="Kono T."/>
            <person name="Mallez S."/>
            <person name="Becker A."/>
            <person name="Gohl D.M."/>
            <person name="Silverstein K.A.T."/>
            <person name="Koren S."/>
            <person name="Bechman K.B."/>
            <person name="Herman A."/>
            <person name="Abrahante J.E."/>
            <person name="Garbe J."/>
        </authorList>
    </citation>
    <scope>NUCLEOTIDE SEQUENCE</scope>
    <source>
        <strain evidence="2">Duluth1</strain>
        <tissue evidence="2">Whole animal</tissue>
    </source>
</reference>
<reference evidence="2" key="1">
    <citation type="journal article" date="2019" name="bioRxiv">
        <title>The Genome of the Zebra Mussel, Dreissena polymorpha: A Resource for Invasive Species Research.</title>
        <authorList>
            <person name="McCartney M.A."/>
            <person name="Auch B."/>
            <person name="Kono T."/>
            <person name="Mallez S."/>
            <person name="Zhang Y."/>
            <person name="Obille A."/>
            <person name="Becker A."/>
            <person name="Abrahante J.E."/>
            <person name="Garbe J."/>
            <person name="Badalamenti J.P."/>
            <person name="Herman A."/>
            <person name="Mangelson H."/>
            <person name="Liachko I."/>
            <person name="Sullivan S."/>
            <person name="Sone E.D."/>
            <person name="Koren S."/>
            <person name="Silverstein K.A.T."/>
            <person name="Beckman K.B."/>
            <person name="Gohl D.M."/>
        </authorList>
    </citation>
    <scope>NUCLEOTIDE SEQUENCE</scope>
    <source>
        <strain evidence="2">Duluth1</strain>
        <tissue evidence="2">Whole animal</tissue>
    </source>
</reference>
<dbReference type="EMBL" id="JAIWYP010000008">
    <property type="protein sequence ID" value="KAH3782433.1"/>
    <property type="molecule type" value="Genomic_DNA"/>
</dbReference>
<keyword evidence="3" id="KW-1185">Reference proteome</keyword>
<accession>A0A9D4ISG3</accession>
<dbReference type="Proteomes" id="UP000828390">
    <property type="component" value="Unassembled WGS sequence"/>
</dbReference>
<comment type="caution">
    <text evidence="2">The sequence shown here is derived from an EMBL/GenBank/DDBJ whole genome shotgun (WGS) entry which is preliminary data.</text>
</comment>
<feature type="region of interest" description="Disordered" evidence="1">
    <location>
        <begin position="1"/>
        <end position="51"/>
    </location>
</feature>
<sequence>MVIPPYKSLTNKTHSGTGDPPKIADPGWPPPASGPPSVNKKPARPARTPAKLKGACAGHKLGVKSPHHNLNHIKRKIISLQI</sequence>